<dbReference type="Proteomes" id="UP000033448">
    <property type="component" value="Unassembled WGS sequence"/>
</dbReference>
<dbReference type="PATRIC" id="fig|582680.7.peg.1055"/>
<keyword evidence="2" id="KW-0812">Transmembrane</keyword>
<evidence type="ECO:0000256" key="1">
    <source>
        <dbReference type="SAM" id="MobiDB-lite"/>
    </source>
</evidence>
<keyword evidence="2" id="KW-1133">Transmembrane helix</keyword>
<feature type="compositionally biased region" description="Pro residues" evidence="1">
    <location>
        <begin position="736"/>
        <end position="753"/>
    </location>
</feature>
<dbReference type="EMBL" id="JYIT01000064">
    <property type="protein sequence ID" value="KJL26495.1"/>
    <property type="molecule type" value="Genomic_DNA"/>
</dbReference>
<evidence type="ECO:0000256" key="2">
    <source>
        <dbReference type="SAM" id="Phobius"/>
    </source>
</evidence>
<comment type="caution">
    <text evidence="3">The sequence shown here is derived from an EMBL/GenBank/DDBJ whole genome shotgun (WGS) entry which is preliminary data.</text>
</comment>
<name>A0A0F0L286_9MICO</name>
<feature type="transmembrane region" description="Helical" evidence="2">
    <location>
        <begin position="764"/>
        <end position="785"/>
    </location>
</feature>
<protein>
    <submittedName>
        <fullName evidence="3">Uncharacterized protein</fullName>
    </submittedName>
</protein>
<accession>A0A0F0L286</accession>
<dbReference type="AlphaFoldDB" id="A0A0F0L286"/>
<evidence type="ECO:0000313" key="3">
    <source>
        <dbReference type="EMBL" id="KJL26495.1"/>
    </source>
</evidence>
<sequence>MDLDATPPGEGTQAPTLTTALDGLTRQQLAELNYVMGRWGDSADPTITAAVQLYVWWVADAPTFASRGGDPHFFGLIPDGSRDQVTANLAMMREAAPRDAVIDPSINISVAMVEQYRGTVTVQGAPASLTGKVTLTGGTFEDGTTQKILGAGDYPVIGTPPPGAPEYRIGASITTDAVGYGAGVDLFYTPGAQRILGTATFAPLTATAESPAIPLDFQPVIETQVSSKFVQAGTPFTDQLTVTVTKHSWITVNGSPVPVLAEGTLYGPFDAQPAEANAPPGGAPVLGTESLTLTHPGAYVSPGTLVAPSSGFYTWVWSIDKQKQGENVKYLTDSFTDRFGHVAETSVAPFQPEAVSKANERLVKPGDAVTDTITVSSTNGAWLKQNGAPIPVIFEGTAYQVPGTLPPVQGGEIPEDAAPVGSVQVVTEGPGTYTSPAVTLPDAGFVTWVWEVRKSSQPEWVRPFLAADWRDDYGINVETHSVRWPISITSEVREYNVHKSGRAFDRITVTGFPDNHPDFTGDGYWGPDAKELTHTVYGPFATDTELTSDLPLEDAPVLTTVTTPAKNGVYDIGYTDEDAIRPAKPGYYVIVTSFEGDDRVHPFVSSPTDIWERFFVPGPEQPVSVVTQAQESAFVGDPFSDTALVQGTDIPKGAYLMFRAYGLQPPADAPVCEVPFFASAKVPVTQAGHYRSGETTVKKPGNVYWVETLYDQDGKVIAAGKCGAPGETTVVAERPPGTPPTPPVPQPPLPKPPTSLAETGSDGWMSFVWGGIAAALLATGGTLWFGRKLALYRERNGYVREEDTGIDDLMNE</sequence>
<evidence type="ECO:0000313" key="4">
    <source>
        <dbReference type="Proteomes" id="UP000033448"/>
    </source>
</evidence>
<keyword evidence="4" id="KW-1185">Reference proteome</keyword>
<organism evidence="3 4">
    <name type="scientific">Microbacterium azadirachtae</name>
    <dbReference type="NCBI Taxonomy" id="582680"/>
    <lineage>
        <taxon>Bacteria</taxon>
        <taxon>Bacillati</taxon>
        <taxon>Actinomycetota</taxon>
        <taxon>Actinomycetes</taxon>
        <taxon>Micrococcales</taxon>
        <taxon>Microbacteriaceae</taxon>
        <taxon>Microbacterium</taxon>
    </lineage>
</organism>
<dbReference type="NCBIfam" id="TIGR01167">
    <property type="entry name" value="LPXTG_anchor"/>
    <property type="match status" value="1"/>
</dbReference>
<reference evidence="3 4" key="1">
    <citation type="submission" date="2015-02" db="EMBL/GenBank/DDBJ databases">
        <title>Draft genome sequences of ten Microbacterium spp. with emphasis on heavy metal contaminated environments.</title>
        <authorList>
            <person name="Corretto E."/>
        </authorList>
    </citation>
    <scope>NUCLEOTIDE SEQUENCE [LARGE SCALE GENOMIC DNA]</scope>
    <source>
        <strain evidence="3 4">DSM 23848</strain>
    </source>
</reference>
<keyword evidence="2" id="KW-0472">Membrane</keyword>
<proteinExistence type="predicted"/>
<gene>
    <name evidence="3" type="ORF">RL72_01019</name>
</gene>
<feature type="region of interest" description="Disordered" evidence="1">
    <location>
        <begin position="733"/>
        <end position="757"/>
    </location>
</feature>